<gene>
    <name evidence="2" type="ORF">OLEA9_A081019</name>
</gene>
<proteinExistence type="predicted"/>
<dbReference type="Pfam" id="PF07816">
    <property type="entry name" value="DUF1645"/>
    <property type="match status" value="1"/>
</dbReference>
<sequence>MELEFETSNVSSPVYVTAPTSPNGSSSMEFYYSAPVSPRRKIWIPSKKNDDQNSDFDDFEFEISKNFSGYLEFEARKKFEASGHNQDDLIKERYHERGDSLPSMAFADELFLNGLVKPLKLPPRLQYDSDAHSVSQRSFASTPRSPRTMFRIPFARQNAWDYDFDPFTVALKKVREEKRGNDQRRSRSHSLFMTPKSECLSPRDRDKEGSPMTSSMQVSTPSYYLPKESKGSAYARWVQNQTKEEERSPKWLKSPRGLFFGGRVRPAQTEREGSYKLISTTGAHGENVVKNKVHKVKGLLLRFASFGRGKSKSSTPKKFRRSSFRVEGNGSRPCCVENETISGDAKMAIAEYETPMKPTIALCMGYGTQSPRSMN</sequence>
<keyword evidence="3" id="KW-1185">Reference proteome</keyword>
<organism evidence="2 3">
    <name type="scientific">Olea europaea subsp. europaea</name>
    <dbReference type="NCBI Taxonomy" id="158383"/>
    <lineage>
        <taxon>Eukaryota</taxon>
        <taxon>Viridiplantae</taxon>
        <taxon>Streptophyta</taxon>
        <taxon>Embryophyta</taxon>
        <taxon>Tracheophyta</taxon>
        <taxon>Spermatophyta</taxon>
        <taxon>Magnoliopsida</taxon>
        <taxon>eudicotyledons</taxon>
        <taxon>Gunneridae</taxon>
        <taxon>Pentapetalae</taxon>
        <taxon>asterids</taxon>
        <taxon>lamiids</taxon>
        <taxon>Lamiales</taxon>
        <taxon>Oleaceae</taxon>
        <taxon>Oleeae</taxon>
        <taxon>Olea</taxon>
    </lineage>
</organism>
<feature type="region of interest" description="Disordered" evidence="1">
    <location>
        <begin position="1"/>
        <end position="29"/>
    </location>
</feature>
<dbReference type="InterPro" id="IPR012442">
    <property type="entry name" value="DUF1645_plant"/>
</dbReference>
<evidence type="ECO:0000313" key="3">
    <source>
        <dbReference type="Proteomes" id="UP000594638"/>
    </source>
</evidence>
<feature type="region of interest" description="Disordered" evidence="1">
    <location>
        <begin position="176"/>
        <end position="223"/>
    </location>
</feature>
<name>A0A8S0T003_OLEEU</name>
<reference evidence="2 3" key="1">
    <citation type="submission" date="2019-12" db="EMBL/GenBank/DDBJ databases">
        <authorList>
            <person name="Alioto T."/>
            <person name="Alioto T."/>
            <person name="Gomez Garrido J."/>
        </authorList>
    </citation>
    <scope>NUCLEOTIDE SEQUENCE [LARGE SCALE GENOMIC DNA]</scope>
</reference>
<evidence type="ECO:0000256" key="1">
    <source>
        <dbReference type="SAM" id="MobiDB-lite"/>
    </source>
</evidence>
<feature type="compositionally biased region" description="Polar residues" evidence="1">
    <location>
        <begin position="1"/>
        <end position="28"/>
    </location>
</feature>
<evidence type="ECO:0000313" key="2">
    <source>
        <dbReference type="EMBL" id="CAA2997305.1"/>
    </source>
</evidence>
<feature type="compositionally biased region" description="Basic and acidic residues" evidence="1">
    <location>
        <begin position="176"/>
        <end position="185"/>
    </location>
</feature>
<feature type="compositionally biased region" description="Polar residues" evidence="1">
    <location>
        <begin position="211"/>
        <end position="222"/>
    </location>
</feature>
<comment type="caution">
    <text evidence="2">The sequence shown here is derived from an EMBL/GenBank/DDBJ whole genome shotgun (WGS) entry which is preliminary data.</text>
</comment>
<dbReference type="AlphaFoldDB" id="A0A8S0T003"/>
<dbReference type="EMBL" id="CACTIH010005550">
    <property type="protein sequence ID" value="CAA2997305.1"/>
    <property type="molecule type" value="Genomic_DNA"/>
</dbReference>
<dbReference type="OrthoDB" id="693822at2759"/>
<protein>
    <submittedName>
        <fullName evidence="2">Uncharacterized protein</fullName>
    </submittedName>
</protein>
<dbReference type="Gramene" id="OE9A081019T1">
    <property type="protein sequence ID" value="OE9A081019C1"/>
    <property type="gene ID" value="OE9A081019"/>
</dbReference>
<accession>A0A8S0T003</accession>
<dbReference type="Proteomes" id="UP000594638">
    <property type="component" value="Unassembled WGS sequence"/>
</dbReference>